<evidence type="ECO:0000313" key="3">
    <source>
        <dbReference type="Proteomes" id="UP000324222"/>
    </source>
</evidence>
<dbReference type="AlphaFoldDB" id="A0A5B7GCQ9"/>
<keyword evidence="3" id="KW-1185">Reference proteome</keyword>
<evidence type="ECO:0000256" key="1">
    <source>
        <dbReference type="SAM" id="MobiDB-lite"/>
    </source>
</evidence>
<name>A0A5B7GCQ9_PORTR</name>
<dbReference type="Proteomes" id="UP000324222">
    <property type="component" value="Unassembled WGS sequence"/>
</dbReference>
<accession>A0A5B7GCQ9</accession>
<proteinExistence type="predicted"/>
<reference evidence="2 3" key="1">
    <citation type="submission" date="2019-05" db="EMBL/GenBank/DDBJ databases">
        <title>Another draft genome of Portunus trituberculatus and its Hox gene families provides insights of decapod evolution.</title>
        <authorList>
            <person name="Jeong J.-H."/>
            <person name="Song I."/>
            <person name="Kim S."/>
            <person name="Choi T."/>
            <person name="Kim D."/>
            <person name="Ryu S."/>
            <person name="Kim W."/>
        </authorList>
    </citation>
    <scope>NUCLEOTIDE SEQUENCE [LARGE SCALE GENOMIC DNA]</scope>
    <source>
        <tissue evidence="2">Muscle</tissue>
    </source>
</reference>
<dbReference type="EMBL" id="VSRR010012771">
    <property type="protein sequence ID" value="MPC54958.1"/>
    <property type="molecule type" value="Genomic_DNA"/>
</dbReference>
<protein>
    <submittedName>
        <fullName evidence="2">Uncharacterized protein</fullName>
    </submittedName>
</protein>
<comment type="caution">
    <text evidence="2">The sequence shown here is derived from an EMBL/GenBank/DDBJ whole genome shotgun (WGS) entry which is preliminary data.</text>
</comment>
<feature type="region of interest" description="Disordered" evidence="1">
    <location>
        <begin position="1"/>
        <end position="58"/>
    </location>
</feature>
<sequence>MKASGKAEVSRSISTSDRDGRTLPHFLASSLPSASAALTRASLPETRSQMQPDRYPAEPPFERLRLILERNMTSINQMEVT</sequence>
<organism evidence="2 3">
    <name type="scientific">Portunus trituberculatus</name>
    <name type="common">Swimming crab</name>
    <name type="synonym">Neptunus trituberculatus</name>
    <dbReference type="NCBI Taxonomy" id="210409"/>
    <lineage>
        <taxon>Eukaryota</taxon>
        <taxon>Metazoa</taxon>
        <taxon>Ecdysozoa</taxon>
        <taxon>Arthropoda</taxon>
        <taxon>Crustacea</taxon>
        <taxon>Multicrustacea</taxon>
        <taxon>Malacostraca</taxon>
        <taxon>Eumalacostraca</taxon>
        <taxon>Eucarida</taxon>
        <taxon>Decapoda</taxon>
        <taxon>Pleocyemata</taxon>
        <taxon>Brachyura</taxon>
        <taxon>Eubrachyura</taxon>
        <taxon>Portunoidea</taxon>
        <taxon>Portunidae</taxon>
        <taxon>Portuninae</taxon>
        <taxon>Portunus</taxon>
    </lineage>
</organism>
<feature type="compositionally biased region" description="Low complexity" evidence="1">
    <location>
        <begin position="23"/>
        <end position="44"/>
    </location>
</feature>
<gene>
    <name evidence="2" type="ORF">E2C01_048888</name>
</gene>
<evidence type="ECO:0000313" key="2">
    <source>
        <dbReference type="EMBL" id="MPC54958.1"/>
    </source>
</evidence>